<dbReference type="InterPro" id="IPR000073">
    <property type="entry name" value="AB_hydrolase_1"/>
</dbReference>
<dbReference type="EMBL" id="JAAGMR010000223">
    <property type="protein sequence ID" value="NEB93957.1"/>
    <property type="molecule type" value="Genomic_DNA"/>
</dbReference>
<dbReference type="Gene3D" id="3.40.50.1820">
    <property type="entry name" value="alpha/beta hydrolase"/>
    <property type="match status" value="1"/>
</dbReference>
<organism evidence="2 3">
    <name type="scientific">Streptomyces bauhiniae</name>
    <dbReference type="NCBI Taxonomy" id="2340725"/>
    <lineage>
        <taxon>Bacteria</taxon>
        <taxon>Bacillati</taxon>
        <taxon>Actinomycetota</taxon>
        <taxon>Actinomycetes</taxon>
        <taxon>Kitasatosporales</taxon>
        <taxon>Streptomycetaceae</taxon>
        <taxon>Streptomyces</taxon>
    </lineage>
</organism>
<evidence type="ECO:0000259" key="1">
    <source>
        <dbReference type="Pfam" id="PF00561"/>
    </source>
</evidence>
<dbReference type="RefSeq" id="WP_164190559.1">
    <property type="nucleotide sequence ID" value="NZ_JAAGMR010000223.1"/>
</dbReference>
<name>A0A7K3QVL7_9ACTN</name>
<evidence type="ECO:0000313" key="3">
    <source>
        <dbReference type="Proteomes" id="UP000470520"/>
    </source>
</evidence>
<protein>
    <submittedName>
        <fullName evidence="2">Alpha/beta hydrolase</fullName>
    </submittedName>
</protein>
<evidence type="ECO:0000313" key="2">
    <source>
        <dbReference type="EMBL" id="NEB93957.1"/>
    </source>
</evidence>
<keyword evidence="2" id="KW-0378">Hydrolase</keyword>
<dbReference type="Proteomes" id="UP000470520">
    <property type="component" value="Unassembled WGS sequence"/>
</dbReference>
<dbReference type="InterPro" id="IPR029058">
    <property type="entry name" value="AB_hydrolase_fold"/>
</dbReference>
<dbReference type="SUPFAM" id="SSF53474">
    <property type="entry name" value="alpha/beta-Hydrolases"/>
    <property type="match status" value="1"/>
</dbReference>
<comment type="caution">
    <text evidence="2">The sequence shown here is derived from an EMBL/GenBank/DDBJ whole genome shotgun (WGS) entry which is preliminary data.</text>
</comment>
<proteinExistence type="predicted"/>
<gene>
    <name evidence="2" type="ORF">G3I21_20075</name>
</gene>
<dbReference type="GO" id="GO:0016787">
    <property type="term" value="F:hydrolase activity"/>
    <property type="evidence" value="ECO:0007669"/>
    <property type="project" value="UniProtKB-KW"/>
</dbReference>
<accession>A0A7K3QVL7</accession>
<sequence>MVKHRRSETVTNQQSRIEVLVEGAGPPVALLPSYGRDGVVDFDDFAGQVAADGYTVIRPQPRGAAGSTGVMDDVSLTDLGADVASALRATAHGPAVLLGHAFGNIVARVVAAVWPESVRAVGLLAASGSCPPPDIRDTPTIAGDLTAPEAVRLDALRRGFFAPGHDPHAWLTGWYPDVLAMEVAAVPRGDLRKNSFWSAGTARLIEVIPEFDPFKPQDQWLELRDENGGRLTTRIVAGAGHALFPEEPVGLLDALLPVLRRLCHPGIAPGPTHTPPLSAGNGAGS</sequence>
<feature type="domain" description="AB hydrolase-1" evidence="1">
    <location>
        <begin position="43"/>
        <end position="257"/>
    </location>
</feature>
<dbReference type="Pfam" id="PF00561">
    <property type="entry name" value="Abhydrolase_1"/>
    <property type="match status" value="1"/>
</dbReference>
<reference evidence="2 3" key="1">
    <citation type="submission" date="2020-01" db="EMBL/GenBank/DDBJ databases">
        <title>Insect and environment-associated Actinomycetes.</title>
        <authorList>
            <person name="Currrie C."/>
            <person name="Chevrette M."/>
            <person name="Carlson C."/>
            <person name="Stubbendieck R."/>
            <person name="Wendt-Pienkowski E."/>
        </authorList>
    </citation>
    <scope>NUCLEOTIDE SEQUENCE [LARGE SCALE GENOMIC DNA]</scope>
    <source>
        <strain evidence="2 3">SID7754</strain>
    </source>
</reference>
<dbReference type="AlphaFoldDB" id="A0A7K3QVL7"/>